<sequence length="380" mass="39068">MEAHKEIAGIARWGTQAVGQLLKQALLSGHQVLEACQFKLADGGACQILVGAMDDHAGKADVQMHGTTALSYLALGNDRNRRALGEAGACEALMAAVKRFTIDAAWQHDAAGAIWSLAAVPTNAGTLVAAGACTFVVAVLQANLHNAHIVHTALSATRVLVTHHELALTASGACEAVVQALNAHADNDQIDLTGLSVLVMLARTGEARLRLNTADAGAAAARAMRAFPADPLLQITAVSVIASLSFESEACAAQLTRTGGCALVTAALSTCLNRAEYQQTALFALAVLASSPAASRADAAATCAAAVASLGAHPDVEVVNLAGLLALASLARAANAAVLHDGGARAAVTRAMQRYPHSQNIQTCGELVLQRLPRRSQRAR</sequence>
<dbReference type="InterPro" id="IPR016024">
    <property type="entry name" value="ARM-type_fold"/>
</dbReference>
<dbReference type="PANTHER" id="PTHR22895:SF0">
    <property type="entry name" value="ARMADILLO REPEAT-CONTAINING PROTEIN 6"/>
    <property type="match status" value="1"/>
</dbReference>
<dbReference type="Proteomes" id="UP000664859">
    <property type="component" value="Unassembled WGS sequence"/>
</dbReference>
<keyword evidence="1" id="KW-0677">Repeat</keyword>
<evidence type="ECO:0000313" key="2">
    <source>
        <dbReference type="EMBL" id="KAG5191054.1"/>
    </source>
</evidence>
<name>A0A835ZEY3_9STRA</name>
<evidence type="ECO:0000313" key="3">
    <source>
        <dbReference type="Proteomes" id="UP000664859"/>
    </source>
</evidence>
<evidence type="ECO:0000256" key="1">
    <source>
        <dbReference type="ARBA" id="ARBA00022737"/>
    </source>
</evidence>
<keyword evidence="3" id="KW-1185">Reference proteome</keyword>
<organism evidence="2 3">
    <name type="scientific">Tribonema minus</name>
    <dbReference type="NCBI Taxonomy" id="303371"/>
    <lineage>
        <taxon>Eukaryota</taxon>
        <taxon>Sar</taxon>
        <taxon>Stramenopiles</taxon>
        <taxon>Ochrophyta</taxon>
        <taxon>PX clade</taxon>
        <taxon>Xanthophyceae</taxon>
        <taxon>Tribonematales</taxon>
        <taxon>Tribonemataceae</taxon>
        <taxon>Tribonema</taxon>
    </lineage>
</organism>
<proteinExistence type="predicted"/>
<gene>
    <name evidence="2" type="ORF">JKP88DRAFT_160158</name>
</gene>
<dbReference type="SUPFAM" id="SSF48371">
    <property type="entry name" value="ARM repeat"/>
    <property type="match status" value="1"/>
</dbReference>
<reference evidence="2" key="1">
    <citation type="submission" date="2021-02" db="EMBL/GenBank/DDBJ databases">
        <title>First Annotated Genome of the Yellow-green Alga Tribonema minus.</title>
        <authorList>
            <person name="Mahan K.M."/>
        </authorList>
    </citation>
    <scope>NUCLEOTIDE SEQUENCE</scope>
    <source>
        <strain evidence="2">UTEX B ZZ1240</strain>
    </source>
</reference>
<dbReference type="OrthoDB" id="73094at2759"/>
<dbReference type="EMBL" id="JAFCMP010000024">
    <property type="protein sequence ID" value="KAG5191054.1"/>
    <property type="molecule type" value="Genomic_DNA"/>
</dbReference>
<dbReference type="AlphaFoldDB" id="A0A835ZEY3"/>
<dbReference type="Gene3D" id="1.25.10.10">
    <property type="entry name" value="Leucine-rich Repeat Variant"/>
    <property type="match status" value="1"/>
</dbReference>
<accession>A0A835ZEY3</accession>
<dbReference type="PANTHER" id="PTHR22895">
    <property type="entry name" value="ARMADILLO REPEAT-CONTAINING PROTEIN 6"/>
    <property type="match status" value="1"/>
</dbReference>
<comment type="caution">
    <text evidence="2">The sequence shown here is derived from an EMBL/GenBank/DDBJ whole genome shotgun (WGS) entry which is preliminary data.</text>
</comment>
<dbReference type="InterPro" id="IPR011989">
    <property type="entry name" value="ARM-like"/>
</dbReference>
<protein>
    <submittedName>
        <fullName evidence="2">Uncharacterized protein</fullName>
    </submittedName>
</protein>